<organism evidence="6 7">
    <name type="scientific">Xylaria flabelliformis</name>
    <dbReference type="NCBI Taxonomy" id="2512241"/>
    <lineage>
        <taxon>Eukaryota</taxon>
        <taxon>Fungi</taxon>
        <taxon>Dikarya</taxon>
        <taxon>Ascomycota</taxon>
        <taxon>Pezizomycotina</taxon>
        <taxon>Sordariomycetes</taxon>
        <taxon>Xylariomycetidae</taxon>
        <taxon>Xylariales</taxon>
        <taxon>Xylariaceae</taxon>
        <taxon>Xylaria</taxon>
    </lineage>
</organism>
<evidence type="ECO:0000256" key="5">
    <source>
        <dbReference type="PIRSR" id="PIRSR602401-1"/>
    </source>
</evidence>
<evidence type="ECO:0000313" key="7">
    <source>
        <dbReference type="Proteomes" id="UP000319160"/>
    </source>
</evidence>
<evidence type="ECO:0000256" key="1">
    <source>
        <dbReference type="ARBA" id="ARBA00010617"/>
    </source>
</evidence>
<dbReference type="InterPro" id="IPR050121">
    <property type="entry name" value="Cytochrome_P450_monoxygenase"/>
</dbReference>
<dbReference type="SUPFAM" id="SSF48264">
    <property type="entry name" value="Cytochrome P450"/>
    <property type="match status" value="1"/>
</dbReference>
<dbReference type="GO" id="GO:0020037">
    <property type="term" value="F:heme binding"/>
    <property type="evidence" value="ECO:0007669"/>
    <property type="project" value="InterPro"/>
</dbReference>
<accession>A0A553HU81</accession>
<keyword evidence="2 5" id="KW-0349">Heme</keyword>
<dbReference type="EMBL" id="VFLP01000044">
    <property type="protein sequence ID" value="TRX91501.1"/>
    <property type="molecule type" value="Genomic_DNA"/>
</dbReference>
<dbReference type="GO" id="GO:0004497">
    <property type="term" value="F:monooxygenase activity"/>
    <property type="evidence" value="ECO:0007669"/>
    <property type="project" value="InterPro"/>
</dbReference>
<gene>
    <name evidence="6" type="ORF">FHL15_007506</name>
</gene>
<dbReference type="GO" id="GO:0005506">
    <property type="term" value="F:iron ion binding"/>
    <property type="evidence" value="ECO:0007669"/>
    <property type="project" value="InterPro"/>
</dbReference>
<keyword evidence="4 5" id="KW-0408">Iron</keyword>
<dbReference type="PANTHER" id="PTHR24305:SF166">
    <property type="entry name" value="CYTOCHROME P450 12A4, MITOCHONDRIAL-RELATED"/>
    <property type="match status" value="1"/>
</dbReference>
<name>A0A553HU81_9PEZI</name>
<dbReference type="Gene3D" id="1.10.630.10">
    <property type="entry name" value="Cytochrome P450"/>
    <property type="match status" value="1"/>
</dbReference>
<comment type="cofactor">
    <cofactor evidence="5">
        <name>heme</name>
        <dbReference type="ChEBI" id="CHEBI:30413"/>
    </cofactor>
</comment>
<dbReference type="InterPro" id="IPR036396">
    <property type="entry name" value="Cyt_P450_sf"/>
</dbReference>
<keyword evidence="7" id="KW-1185">Reference proteome</keyword>
<dbReference type="Pfam" id="PF00067">
    <property type="entry name" value="p450"/>
    <property type="match status" value="1"/>
</dbReference>
<dbReference type="CDD" id="cd11069">
    <property type="entry name" value="CYP_FUM15-like"/>
    <property type="match status" value="1"/>
</dbReference>
<evidence type="ECO:0008006" key="8">
    <source>
        <dbReference type="Google" id="ProtNLM"/>
    </source>
</evidence>
<dbReference type="PANTHER" id="PTHR24305">
    <property type="entry name" value="CYTOCHROME P450"/>
    <property type="match status" value="1"/>
</dbReference>
<dbReference type="InterPro" id="IPR001128">
    <property type="entry name" value="Cyt_P450"/>
</dbReference>
<dbReference type="OrthoDB" id="1470350at2759"/>
<comment type="similarity">
    <text evidence="1">Belongs to the cytochrome P450 family.</text>
</comment>
<evidence type="ECO:0000256" key="3">
    <source>
        <dbReference type="ARBA" id="ARBA00022723"/>
    </source>
</evidence>
<evidence type="ECO:0000256" key="2">
    <source>
        <dbReference type="ARBA" id="ARBA00022617"/>
    </source>
</evidence>
<evidence type="ECO:0000313" key="6">
    <source>
        <dbReference type="EMBL" id="TRX91501.1"/>
    </source>
</evidence>
<dbReference type="PRINTS" id="PR00385">
    <property type="entry name" value="P450"/>
</dbReference>
<proteinExistence type="inferred from homology"/>
<feature type="binding site" description="axial binding residue" evidence="5">
    <location>
        <position position="408"/>
    </location>
    <ligand>
        <name>heme</name>
        <dbReference type="ChEBI" id="CHEBI:30413"/>
    </ligand>
    <ligandPart>
        <name>Fe</name>
        <dbReference type="ChEBI" id="CHEBI:18248"/>
    </ligandPart>
</feature>
<dbReference type="STRING" id="2512241.A0A553HU81"/>
<reference evidence="7" key="1">
    <citation type="submission" date="2019-06" db="EMBL/GenBank/DDBJ databases">
        <title>Draft genome sequence of the griseofulvin-producing fungus Xylaria cubensis strain G536.</title>
        <authorList>
            <person name="Mead M.E."/>
            <person name="Raja H.A."/>
            <person name="Steenwyk J.L."/>
            <person name="Knowles S.L."/>
            <person name="Oberlies N.H."/>
            <person name="Rokas A."/>
        </authorList>
    </citation>
    <scope>NUCLEOTIDE SEQUENCE [LARGE SCALE GENOMIC DNA]</scope>
    <source>
        <strain evidence="7">G536</strain>
    </source>
</reference>
<comment type="caution">
    <text evidence="6">The sequence shown here is derived from an EMBL/GenBank/DDBJ whole genome shotgun (WGS) entry which is preliminary data.</text>
</comment>
<evidence type="ECO:0000256" key="4">
    <source>
        <dbReference type="ARBA" id="ARBA00023004"/>
    </source>
</evidence>
<sequence>MLSLGGEPGKLVLDLMDQYPDDDLLLVDSVRDQLVITKPGLLADLFVNRPYDFMKPPGAASFLKETLGLGLVTAEGEQHKFLRKNSLPAFGFRHIKDLYPMMWRKSYCFTESLLSKRNAPKNAQDSDETIDIGIASSKVTLDIIGIAGLGREFDAIHNSDDPLAQAYEELTTPSFGRSVYFVMCSLFGIRFVQRLPWNENKVLKRLKSSIMSTCLTMLLEKREAIKKNEADHIDILSLLIKSNNFSNSELTDQLMTFMAAGHETTSSSLSWACYLLTKHPDILSTVREEVQRELAVDASGIPSVDIASALERLPYLNGVINETFRLYPTVPLTQRVAVRDTQIGQYRIPKGANFIVSIWAMSRSSLVWGSDSTKFRPDRWITNDKPNYTGGASSNYQFLTFLHGPRSCIGQGFARAEMRCLLAAMVLSYDWELAMPESDVVPGGTVTIKPAKGLLLRLRPVHNL</sequence>
<dbReference type="PRINTS" id="PR00463">
    <property type="entry name" value="EP450I"/>
</dbReference>
<dbReference type="AlphaFoldDB" id="A0A553HU81"/>
<dbReference type="Proteomes" id="UP000319160">
    <property type="component" value="Unassembled WGS sequence"/>
</dbReference>
<keyword evidence="3 5" id="KW-0479">Metal-binding</keyword>
<protein>
    <recommendedName>
        <fullName evidence="8">Cytochrome P450</fullName>
    </recommendedName>
</protein>
<dbReference type="GO" id="GO:0016705">
    <property type="term" value="F:oxidoreductase activity, acting on paired donors, with incorporation or reduction of molecular oxygen"/>
    <property type="evidence" value="ECO:0007669"/>
    <property type="project" value="InterPro"/>
</dbReference>
<dbReference type="InterPro" id="IPR002401">
    <property type="entry name" value="Cyt_P450_E_grp-I"/>
</dbReference>